<dbReference type="EMBL" id="CP038231">
    <property type="protein sequence ID" value="QDH14152.1"/>
    <property type="molecule type" value="Genomic_DNA"/>
</dbReference>
<dbReference type="RefSeq" id="WP_141443856.1">
    <property type="nucleotide sequence ID" value="NZ_CP038231.1"/>
</dbReference>
<organism evidence="2 3">
    <name type="scientific">Formicincola oecophyllae</name>
    <dbReference type="NCBI Taxonomy" id="2558361"/>
    <lineage>
        <taxon>Bacteria</taxon>
        <taxon>Pseudomonadati</taxon>
        <taxon>Pseudomonadota</taxon>
        <taxon>Alphaproteobacteria</taxon>
        <taxon>Acetobacterales</taxon>
        <taxon>Acetobacteraceae</taxon>
        <taxon>Formicincola</taxon>
    </lineage>
</organism>
<sequence>MTLSTEPTQASESTQDGAPPTQNITFRQYRRMVLPLDGHVFWVATGTTQTLAATLNAATSAVQTAQETASPTALTLTINASDDLKPFTARAQGLLWVGTWQGQDFAISNASTSDLNAGSVLYSGQTITAPFAAQFVDDASQLDNKALLTSSCLPAFLAMPSQPTPLTKSCPWPEGVPVFPSFAVPDDQPTPYIAVCCRPKTLAPVSMAPSHDAASKTSSQIVREGVRLTLMGLDNQQACQVRDYVRQWALGHDSVLGVVNSPVIRDRPQKNPATATQAVRKTIDFTVMYPQRAMADIAMGLIKAAAATLTRASS</sequence>
<evidence type="ECO:0000313" key="2">
    <source>
        <dbReference type="EMBL" id="QDH14152.1"/>
    </source>
</evidence>
<protein>
    <submittedName>
        <fullName evidence="2">Uncharacterized protein</fullName>
    </submittedName>
</protein>
<accession>A0A4Y6U9T7</accession>
<keyword evidence="3" id="KW-1185">Reference proteome</keyword>
<dbReference type="Proteomes" id="UP000318709">
    <property type="component" value="Chromosome"/>
</dbReference>
<evidence type="ECO:0000313" key="3">
    <source>
        <dbReference type="Proteomes" id="UP000318709"/>
    </source>
</evidence>
<evidence type="ECO:0000256" key="1">
    <source>
        <dbReference type="SAM" id="MobiDB-lite"/>
    </source>
</evidence>
<feature type="region of interest" description="Disordered" evidence="1">
    <location>
        <begin position="1"/>
        <end position="22"/>
    </location>
</feature>
<reference evidence="2 3" key="1">
    <citation type="submission" date="2019-03" db="EMBL/GenBank/DDBJ databases">
        <title>The complete genome sequence of Swingsia_sp. F3b2 LMG30590(T).</title>
        <authorList>
            <person name="Chua K.-O."/>
            <person name="Chan K.-G."/>
            <person name="See-Too W.-S."/>
        </authorList>
    </citation>
    <scope>NUCLEOTIDE SEQUENCE [LARGE SCALE GENOMIC DNA]</scope>
    <source>
        <strain evidence="2 3">F3b2</strain>
    </source>
</reference>
<dbReference type="KEGG" id="swf:E3E12_08070"/>
<gene>
    <name evidence="2" type="ORF">E3E12_08070</name>
</gene>
<dbReference type="OrthoDB" id="6556172at2"/>
<dbReference type="AlphaFoldDB" id="A0A4Y6U9T7"/>
<name>A0A4Y6U9T7_9PROT</name>
<proteinExistence type="predicted"/>